<reference evidence="2" key="1">
    <citation type="journal article" date="2019" name="Int. J. Syst. Evol. Microbiol.">
        <title>The Global Catalogue of Microorganisms (GCM) 10K type strain sequencing project: providing services to taxonomists for standard genome sequencing and annotation.</title>
        <authorList>
            <consortium name="The Broad Institute Genomics Platform"/>
            <consortium name="The Broad Institute Genome Sequencing Center for Infectious Disease"/>
            <person name="Wu L."/>
            <person name="Ma J."/>
        </authorList>
    </citation>
    <scope>NUCLEOTIDE SEQUENCE [LARGE SCALE GENOMIC DNA]</scope>
    <source>
        <strain evidence="2">JCM 18542</strain>
    </source>
</reference>
<proteinExistence type="predicted"/>
<comment type="caution">
    <text evidence="1">The sequence shown here is derived from an EMBL/GenBank/DDBJ whole genome shotgun (WGS) entry which is preliminary data.</text>
</comment>
<name>A0ABP9CKV2_9ACTN</name>
<organism evidence="1 2">
    <name type="scientific">Tomitella cavernea</name>
    <dbReference type="NCBI Taxonomy" id="1387982"/>
    <lineage>
        <taxon>Bacteria</taxon>
        <taxon>Bacillati</taxon>
        <taxon>Actinomycetota</taxon>
        <taxon>Actinomycetes</taxon>
        <taxon>Mycobacteriales</taxon>
        <taxon>Tomitella</taxon>
    </lineage>
</organism>
<sequence>MTVADLDAIRRRIPSVPREDMSLHERDRADLLAIVTRVEELEATLRADVEGLAPLVIVPAHGVIEMLRRNLDGDGDA</sequence>
<evidence type="ECO:0000313" key="1">
    <source>
        <dbReference type="EMBL" id="GAA4809496.1"/>
    </source>
</evidence>
<gene>
    <name evidence="1" type="ORF">GCM10023353_11860</name>
</gene>
<accession>A0ABP9CKV2</accession>
<dbReference type="Proteomes" id="UP001500839">
    <property type="component" value="Unassembled WGS sequence"/>
</dbReference>
<dbReference type="RefSeq" id="WP_200170762.1">
    <property type="nucleotide sequence ID" value="NZ_BAABKQ010000001.1"/>
</dbReference>
<keyword evidence="2" id="KW-1185">Reference proteome</keyword>
<dbReference type="EMBL" id="BAABKQ010000001">
    <property type="protein sequence ID" value="GAA4809496.1"/>
    <property type="molecule type" value="Genomic_DNA"/>
</dbReference>
<protein>
    <submittedName>
        <fullName evidence="1">Uncharacterized protein</fullName>
    </submittedName>
</protein>
<evidence type="ECO:0000313" key="2">
    <source>
        <dbReference type="Proteomes" id="UP001500839"/>
    </source>
</evidence>